<dbReference type="GO" id="GO:0006096">
    <property type="term" value="P:glycolytic process"/>
    <property type="evidence" value="ECO:0007669"/>
    <property type="project" value="UniProtKB-KW"/>
</dbReference>
<keyword evidence="5" id="KW-0324">Glycolysis</keyword>
<organism evidence="8 9">
    <name type="scientific">Leptospirillum ferrodiazotrophum</name>
    <dbReference type="NCBI Taxonomy" id="412449"/>
    <lineage>
        <taxon>Bacteria</taxon>
        <taxon>Pseudomonadati</taxon>
        <taxon>Nitrospirota</taxon>
        <taxon>Nitrospiria</taxon>
        <taxon>Nitrospirales</taxon>
        <taxon>Nitrospiraceae</taxon>
        <taxon>Leptospirillum</taxon>
    </lineage>
</organism>
<dbReference type="PANTHER" id="PTHR31209:SF0">
    <property type="entry name" value="METALLOENZYME DOMAIN-CONTAINING PROTEIN"/>
    <property type="match status" value="1"/>
</dbReference>
<comment type="function">
    <text evidence="2">Catalyzes the interconversion of 2-phosphoglycerate and 3-phosphoglycerate.</text>
</comment>
<protein>
    <submittedName>
        <fullName evidence="8">Probable phosphoglycerate mutase</fullName>
    </submittedName>
</protein>
<comment type="pathway">
    <text evidence="3">Carbohydrate degradation.</text>
</comment>
<evidence type="ECO:0000256" key="1">
    <source>
        <dbReference type="ARBA" id="ARBA00000370"/>
    </source>
</evidence>
<gene>
    <name evidence="8" type="ORF">UBAL3_95450113</name>
</gene>
<evidence type="ECO:0000256" key="2">
    <source>
        <dbReference type="ARBA" id="ARBA00002315"/>
    </source>
</evidence>
<dbReference type="EMBL" id="GG693884">
    <property type="protein sequence ID" value="EES51893.1"/>
    <property type="molecule type" value="Genomic_DNA"/>
</dbReference>
<evidence type="ECO:0000313" key="9">
    <source>
        <dbReference type="Proteomes" id="UP000009374"/>
    </source>
</evidence>
<dbReference type="Proteomes" id="UP000009374">
    <property type="component" value="Unassembled WGS sequence"/>
</dbReference>
<dbReference type="PANTHER" id="PTHR31209">
    <property type="entry name" value="COFACTOR-INDEPENDENT PHOSPHOGLYCERATE MUTASE"/>
    <property type="match status" value="1"/>
</dbReference>
<comment type="similarity">
    <text evidence="4">Belongs to the BPG-independent phosphoglycerate mutase family. A-PGAM subfamily.</text>
</comment>
<dbReference type="InterPro" id="IPR006124">
    <property type="entry name" value="Metalloenzyme"/>
</dbReference>
<comment type="catalytic activity">
    <reaction evidence="1">
        <text>(2R)-2-phosphoglycerate = (2R)-3-phosphoglycerate</text>
        <dbReference type="Rhea" id="RHEA:15901"/>
        <dbReference type="ChEBI" id="CHEBI:58272"/>
        <dbReference type="ChEBI" id="CHEBI:58289"/>
        <dbReference type="EC" id="5.4.2.12"/>
    </reaction>
</comment>
<evidence type="ECO:0000256" key="3">
    <source>
        <dbReference type="ARBA" id="ARBA00004921"/>
    </source>
</evidence>
<dbReference type="Pfam" id="PF01676">
    <property type="entry name" value="Metalloenzyme"/>
    <property type="match status" value="1"/>
</dbReference>
<dbReference type="AlphaFoldDB" id="C6HZV5"/>
<name>C6HZV5_9BACT</name>
<dbReference type="GO" id="GO:0046872">
    <property type="term" value="F:metal ion binding"/>
    <property type="evidence" value="ECO:0007669"/>
    <property type="project" value="InterPro"/>
</dbReference>
<evidence type="ECO:0000256" key="4">
    <source>
        <dbReference type="ARBA" id="ARBA00005524"/>
    </source>
</evidence>
<accession>C6HZV5</accession>
<reference evidence="8 9" key="1">
    <citation type="journal article" date="2009" name="Appl. Environ. Microbiol.">
        <title>Community genomic and proteomic analyses of chemoautotrophic iron-oxidizing "Leptospirillum rubarum" (Group II) and "Leptospirillum ferrodiazotrophum" (Group III) bacteria in acid mine drainage biofilms.</title>
        <authorList>
            <person name="Goltsman D.S."/>
            <person name="Denef V.J."/>
            <person name="Singer S.W."/>
            <person name="VerBerkmoes N.C."/>
            <person name="Lefsrud M."/>
            <person name="Mueller R.S."/>
            <person name="Dick G.J."/>
            <person name="Sun C.L."/>
            <person name="Wheeler K.E."/>
            <person name="Zemla A."/>
            <person name="Baker B.J."/>
            <person name="Hauser L."/>
            <person name="Land M."/>
            <person name="Shah M.B."/>
            <person name="Thelen M.P."/>
            <person name="Hettich R.L."/>
            <person name="Banfield J.F."/>
        </authorList>
    </citation>
    <scope>NUCLEOTIDE SEQUENCE [LARGE SCALE GENOMIC DNA]</scope>
</reference>
<feature type="region of interest" description="Disordered" evidence="6">
    <location>
        <begin position="356"/>
        <end position="391"/>
    </location>
</feature>
<dbReference type="SUPFAM" id="SSF53649">
    <property type="entry name" value="Alkaline phosphatase-like"/>
    <property type="match status" value="1"/>
</dbReference>
<dbReference type="InterPro" id="IPR004456">
    <property type="entry name" value="Pglycerate_mutase_ApgM"/>
</dbReference>
<sequence length="436" mass="47145">MSASGRTSGGALLIVADGLAESPEGETTLSRSRTPALDRLARHGDLFRLDPQGGVRAEEVTSERGVGALLGLGAGGDTPSRGGLLSLLSDPPPIRENASLPSWFYVATPVRYRRGKTMEEGLLCSYVNDPEWESALWNDLLERLPSGRDFDLLPVPELRPPVEGVAGRRILRMVAGFPSALGKTGVPSSGFAPRTGRLRSEALAPEALIEWFDREIDRFEKEKGLPRTEGEEWGLWLWGGGGRPAVHSPAFPDRALVAQAPLVRALGRLAGYVDLPLSRATGETDTDLREKLSQVMAALASGARRAVLHVEGFDMASHRKDPVGKRLFLERFDREVLEPLLGSLLSGALGTLGITSDHRSSPRNGNHEAGTVPALRVSRDSLGRPGSAGARMTEEIAETAPMISVGDWNDGLFFEGEPRETLRKIPLDERMTCRES</sequence>
<keyword evidence="9" id="KW-1185">Reference proteome</keyword>
<evidence type="ECO:0000256" key="6">
    <source>
        <dbReference type="SAM" id="MobiDB-lite"/>
    </source>
</evidence>
<dbReference type="GO" id="GO:0004619">
    <property type="term" value="F:phosphoglycerate mutase activity"/>
    <property type="evidence" value="ECO:0007669"/>
    <property type="project" value="UniProtKB-EC"/>
</dbReference>
<evidence type="ECO:0000256" key="5">
    <source>
        <dbReference type="ARBA" id="ARBA00023152"/>
    </source>
</evidence>
<evidence type="ECO:0000259" key="7">
    <source>
        <dbReference type="Pfam" id="PF01676"/>
    </source>
</evidence>
<dbReference type="Gene3D" id="3.40.720.10">
    <property type="entry name" value="Alkaline Phosphatase, subunit A"/>
    <property type="match status" value="2"/>
</dbReference>
<proteinExistence type="inferred from homology"/>
<dbReference type="InterPro" id="IPR017850">
    <property type="entry name" value="Alkaline_phosphatase_core_sf"/>
</dbReference>
<feature type="domain" description="Metalloenzyme" evidence="7">
    <location>
        <begin position="284"/>
        <end position="387"/>
    </location>
</feature>
<evidence type="ECO:0000313" key="8">
    <source>
        <dbReference type="EMBL" id="EES51893.1"/>
    </source>
</evidence>